<accession>A0A226DW43</accession>
<dbReference type="AlphaFoldDB" id="A0A226DW43"/>
<evidence type="ECO:0000256" key="1">
    <source>
        <dbReference type="SAM" id="Phobius"/>
    </source>
</evidence>
<proteinExistence type="predicted"/>
<keyword evidence="1" id="KW-0812">Transmembrane</keyword>
<protein>
    <submittedName>
        <fullName evidence="2">Uncharacterized protein</fullName>
    </submittedName>
</protein>
<dbReference type="EMBL" id="LNIX01000010">
    <property type="protein sequence ID" value="OXA49248.1"/>
    <property type="molecule type" value="Genomic_DNA"/>
</dbReference>
<evidence type="ECO:0000313" key="3">
    <source>
        <dbReference type="Proteomes" id="UP000198287"/>
    </source>
</evidence>
<keyword evidence="1" id="KW-1133">Transmembrane helix</keyword>
<comment type="caution">
    <text evidence="2">The sequence shown here is derived from an EMBL/GenBank/DDBJ whole genome shotgun (WGS) entry which is preliminary data.</text>
</comment>
<evidence type="ECO:0000313" key="2">
    <source>
        <dbReference type="EMBL" id="OXA49248.1"/>
    </source>
</evidence>
<feature type="transmembrane region" description="Helical" evidence="1">
    <location>
        <begin position="284"/>
        <end position="301"/>
    </location>
</feature>
<reference evidence="2 3" key="1">
    <citation type="submission" date="2015-12" db="EMBL/GenBank/DDBJ databases">
        <title>The genome of Folsomia candida.</title>
        <authorList>
            <person name="Faddeeva A."/>
            <person name="Derks M.F."/>
            <person name="Anvar Y."/>
            <person name="Smit S."/>
            <person name="Van Straalen N."/>
            <person name="Roelofs D."/>
        </authorList>
    </citation>
    <scope>NUCLEOTIDE SEQUENCE [LARGE SCALE GENOMIC DNA]</scope>
    <source>
        <strain evidence="2 3">VU population</strain>
        <tissue evidence="2">Whole body</tissue>
    </source>
</reference>
<keyword evidence="3" id="KW-1185">Reference proteome</keyword>
<gene>
    <name evidence="2" type="ORF">Fcan01_15351</name>
</gene>
<feature type="transmembrane region" description="Helical" evidence="1">
    <location>
        <begin position="226"/>
        <end position="250"/>
    </location>
</feature>
<dbReference type="Proteomes" id="UP000198287">
    <property type="component" value="Unassembled WGS sequence"/>
</dbReference>
<name>A0A226DW43_FOLCA</name>
<organism evidence="2 3">
    <name type="scientific">Folsomia candida</name>
    <name type="common">Springtail</name>
    <dbReference type="NCBI Taxonomy" id="158441"/>
    <lineage>
        <taxon>Eukaryota</taxon>
        <taxon>Metazoa</taxon>
        <taxon>Ecdysozoa</taxon>
        <taxon>Arthropoda</taxon>
        <taxon>Hexapoda</taxon>
        <taxon>Collembola</taxon>
        <taxon>Entomobryomorpha</taxon>
        <taxon>Isotomoidea</taxon>
        <taxon>Isotomidae</taxon>
        <taxon>Proisotominae</taxon>
        <taxon>Folsomia</taxon>
    </lineage>
</organism>
<sequence>MGIEGIPMETLFRDYLIDYPITLRSTTSYILIYRAQQPNLLSEPLTLYEYPAKVYILRVTIQPNGAIQPSLYYLHVYCALCRVPLVLIEDFQPLPQLNPYWDVDNVRVRVIEFQLLGTTGMTGCLTSPWTEGYHSVGKRTTNHMAKFCPTHIILVQNVANHYNFTKALHYNLQPGVNVQGGYVYLNPRITFTAIPGIYLSTIGTGDIFYCAGEYVRRGNLSKIGVWVFPFGTWIWVFILATISLSSLSIVGRRDVYKLPIHGYISNLSILIRELVRQSAPNKRHYIITLVAVIFIFLLLSYENYITSQLVVPMKRPLFRNLKHLLDHGYKLNYPLDLKTISVEIEQWLAPSLGWSDYNASQIEGFFYANYEEDLKFIGIKKFKNIRNQLVFKELTSRNLAEINLHEKYAIVDKSQYTGYKLLMEVLYG</sequence>
<keyword evidence="1" id="KW-0472">Membrane</keyword>